<dbReference type="InterPro" id="IPR007167">
    <property type="entry name" value="Fe-transptr_FeoA-like"/>
</dbReference>
<dbReference type="PANTHER" id="PTHR33238:SF11">
    <property type="entry name" value="TRANSCRIPTIONAL REGULATOR MNTR"/>
    <property type="match status" value="1"/>
</dbReference>
<comment type="subcellular location">
    <subcellularLocation>
        <location evidence="1">Cytoplasm</location>
    </subcellularLocation>
</comment>
<dbReference type="PROSITE" id="PS50944">
    <property type="entry name" value="HTH_DTXR"/>
    <property type="match status" value="1"/>
</dbReference>
<evidence type="ECO:0000256" key="1">
    <source>
        <dbReference type="ARBA" id="ARBA00004496"/>
    </source>
</evidence>
<proteinExistence type="inferred from homology"/>
<evidence type="ECO:0000256" key="10">
    <source>
        <dbReference type="ARBA" id="ARBA00023159"/>
    </source>
</evidence>
<dbReference type="SMART" id="SM00529">
    <property type="entry name" value="HTH_DTXR"/>
    <property type="match status" value="1"/>
</dbReference>
<evidence type="ECO:0000256" key="15">
    <source>
        <dbReference type="ARBA" id="ARBA00033329"/>
    </source>
</evidence>
<dbReference type="PANTHER" id="PTHR33238">
    <property type="entry name" value="IRON (METAL) DEPENDENT REPRESSOR, DTXR FAMILY"/>
    <property type="match status" value="1"/>
</dbReference>
<dbReference type="InterPro" id="IPR036390">
    <property type="entry name" value="WH_DNA-bd_sf"/>
</dbReference>
<dbReference type="InterPro" id="IPR022689">
    <property type="entry name" value="Iron_dep_repressor"/>
</dbReference>
<evidence type="ECO:0000313" key="18">
    <source>
        <dbReference type="Proteomes" id="UP001205965"/>
    </source>
</evidence>
<gene>
    <name evidence="17" type="ORF">NYP18_15060</name>
</gene>
<sequence>MDLSEITPVAQDYLKVIWAATEWGGPPITATALAARMGTTTPNVSDTVKRLAAQGLVEYQPYKPVMLTERGEKYAIAMVRRHRLLETFLATTLGYPWEEVHDEAERLEHAASETMIERIDALLGHPATDPHGDPIPTATGQISRSINATRLTHATPGDYEIIRISDADSSQLAGFRRQEIVPGAIVNVAGADPRQDRVLLTDADGKAVVLTPEQAGVIWVAPSPGVGAALPCSW</sequence>
<dbReference type="Gene3D" id="2.30.30.90">
    <property type="match status" value="1"/>
</dbReference>
<dbReference type="Pfam" id="PF01325">
    <property type="entry name" value="Fe_dep_repress"/>
    <property type="match status" value="1"/>
</dbReference>
<dbReference type="Gene3D" id="1.10.60.10">
    <property type="entry name" value="Iron dependent repressor, metal binding and dimerisation domain"/>
    <property type="match status" value="1"/>
</dbReference>
<name>A0ABT2G0D0_9CORY</name>
<dbReference type="InterPro" id="IPR001367">
    <property type="entry name" value="Fe_dep_repressor"/>
</dbReference>
<dbReference type="RefSeq" id="WP_259429022.1">
    <property type="nucleotide sequence ID" value="NZ_JANWTC010000028.1"/>
</dbReference>
<keyword evidence="9" id="KW-0238">DNA-binding</keyword>
<keyword evidence="12" id="KW-0464">Manganese</keyword>
<evidence type="ECO:0000256" key="7">
    <source>
        <dbReference type="ARBA" id="ARBA00023004"/>
    </source>
</evidence>
<dbReference type="SMART" id="SM00899">
    <property type="entry name" value="FeoA"/>
    <property type="match status" value="1"/>
</dbReference>
<comment type="subunit">
    <text evidence="3">Homodimer.</text>
</comment>
<dbReference type="InterPro" id="IPR038157">
    <property type="entry name" value="FeoA_core_dom"/>
</dbReference>
<dbReference type="InterPro" id="IPR050536">
    <property type="entry name" value="DtxR_MntR_Metal-Reg"/>
</dbReference>
<feature type="domain" description="HTH dtxR-type" evidence="16">
    <location>
        <begin position="6"/>
        <end position="68"/>
    </location>
</feature>
<evidence type="ECO:0000256" key="6">
    <source>
        <dbReference type="ARBA" id="ARBA00022491"/>
    </source>
</evidence>
<keyword evidence="6" id="KW-0678">Repressor</keyword>
<dbReference type="SUPFAM" id="SSF50037">
    <property type="entry name" value="C-terminal domain of transcriptional repressors"/>
    <property type="match status" value="1"/>
</dbReference>
<evidence type="ECO:0000313" key="17">
    <source>
        <dbReference type="EMBL" id="MCS5480962.1"/>
    </source>
</evidence>
<accession>A0ABT2G0D0</accession>
<dbReference type="SUPFAM" id="SSF47979">
    <property type="entry name" value="Iron-dependent repressor protein, dimerization domain"/>
    <property type="match status" value="1"/>
</dbReference>
<keyword evidence="8" id="KW-0805">Transcription regulation</keyword>
<dbReference type="InterPro" id="IPR036421">
    <property type="entry name" value="Fe_dep_repressor_sf"/>
</dbReference>
<dbReference type="Proteomes" id="UP001205965">
    <property type="component" value="Unassembled WGS sequence"/>
</dbReference>
<comment type="caution">
    <text evidence="17">The sequence shown here is derived from an EMBL/GenBank/DDBJ whole genome shotgun (WGS) entry which is preliminary data.</text>
</comment>
<protein>
    <recommendedName>
        <fullName evidence="4">Diphtheria toxin repressor</fullName>
    </recommendedName>
    <alternativeName>
        <fullName evidence="14">Iron-dependent diphtheria tox regulatory element</fullName>
    </alternativeName>
    <alternativeName>
        <fullName evidence="13">Manganese transport regulator</fullName>
    </alternativeName>
    <alternativeName>
        <fullName evidence="15">Tox regulatory factor</fullName>
    </alternativeName>
</protein>
<evidence type="ECO:0000256" key="2">
    <source>
        <dbReference type="ARBA" id="ARBA00007871"/>
    </source>
</evidence>
<evidence type="ECO:0000256" key="13">
    <source>
        <dbReference type="ARBA" id="ARBA00032593"/>
    </source>
</evidence>
<dbReference type="InterPro" id="IPR022687">
    <property type="entry name" value="HTH_DTXR"/>
</dbReference>
<keyword evidence="7" id="KW-0408">Iron</keyword>
<dbReference type="InterPro" id="IPR008988">
    <property type="entry name" value="Transcriptional_repressor_C"/>
</dbReference>
<dbReference type="Gene3D" id="1.10.10.10">
    <property type="entry name" value="Winged helix-like DNA-binding domain superfamily/Winged helix DNA-binding domain"/>
    <property type="match status" value="1"/>
</dbReference>
<dbReference type="EMBL" id="JANWTC010000028">
    <property type="protein sequence ID" value="MCS5480962.1"/>
    <property type="molecule type" value="Genomic_DNA"/>
</dbReference>
<evidence type="ECO:0000256" key="4">
    <source>
        <dbReference type="ARBA" id="ARBA00016140"/>
    </source>
</evidence>
<keyword evidence="10" id="KW-0010">Activator</keyword>
<evidence type="ECO:0000256" key="9">
    <source>
        <dbReference type="ARBA" id="ARBA00023125"/>
    </source>
</evidence>
<evidence type="ECO:0000259" key="16">
    <source>
        <dbReference type="PROSITE" id="PS50944"/>
    </source>
</evidence>
<keyword evidence="11" id="KW-0804">Transcription</keyword>
<keyword evidence="5" id="KW-0963">Cytoplasm</keyword>
<keyword evidence="18" id="KW-1185">Reference proteome</keyword>
<evidence type="ECO:0000256" key="12">
    <source>
        <dbReference type="ARBA" id="ARBA00023211"/>
    </source>
</evidence>
<evidence type="ECO:0000256" key="3">
    <source>
        <dbReference type="ARBA" id="ARBA00011738"/>
    </source>
</evidence>
<evidence type="ECO:0000256" key="8">
    <source>
        <dbReference type="ARBA" id="ARBA00023015"/>
    </source>
</evidence>
<evidence type="ECO:0000256" key="5">
    <source>
        <dbReference type="ARBA" id="ARBA00022490"/>
    </source>
</evidence>
<evidence type="ECO:0000256" key="11">
    <source>
        <dbReference type="ARBA" id="ARBA00023163"/>
    </source>
</evidence>
<dbReference type="InterPro" id="IPR036388">
    <property type="entry name" value="WH-like_DNA-bd_sf"/>
</dbReference>
<dbReference type="SUPFAM" id="SSF46785">
    <property type="entry name" value="Winged helix' DNA-binding domain"/>
    <property type="match status" value="1"/>
</dbReference>
<evidence type="ECO:0000256" key="14">
    <source>
        <dbReference type="ARBA" id="ARBA00032618"/>
    </source>
</evidence>
<organism evidence="17 18">
    <name type="scientific">Corynebacterium lemuris</name>
    <dbReference type="NCBI Taxonomy" id="1859292"/>
    <lineage>
        <taxon>Bacteria</taxon>
        <taxon>Bacillati</taxon>
        <taxon>Actinomycetota</taxon>
        <taxon>Actinomycetes</taxon>
        <taxon>Mycobacteriales</taxon>
        <taxon>Corynebacteriaceae</taxon>
        <taxon>Corynebacterium</taxon>
    </lineage>
</organism>
<dbReference type="Pfam" id="PF02742">
    <property type="entry name" value="Fe_dep_repr_C"/>
    <property type="match status" value="1"/>
</dbReference>
<reference evidence="17 18" key="1">
    <citation type="submission" date="2022-08" db="EMBL/GenBank/DDBJ databases">
        <title>YIM 101645 draft genome.</title>
        <authorList>
            <person name="Chen X."/>
        </authorList>
    </citation>
    <scope>NUCLEOTIDE SEQUENCE [LARGE SCALE GENOMIC DNA]</scope>
    <source>
        <strain evidence="17 18">YIM 101645</strain>
    </source>
</reference>
<comment type="similarity">
    <text evidence="2">Belongs to the DtxR/MntR family.</text>
</comment>